<dbReference type="Proteomes" id="UP000834106">
    <property type="component" value="Chromosome 12"/>
</dbReference>
<organism evidence="2 3">
    <name type="scientific">Fraxinus pennsylvanica</name>
    <dbReference type="NCBI Taxonomy" id="56036"/>
    <lineage>
        <taxon>Eukaryota</taxon>
        <taxon>Viridiplantae</taxon>
        <taxon>Streptophyta</taxon>
        <taxon>Embryophyta</taxon>
        <taxon>Tracheophyta</taxon>
        <taxon>Spermatophyta</taxon>
        <taxon>Magnoliopsida</taxon>
        <taxon>eudicotyledons</taxon>
        <taxon>Gunneridae</taxon>
        <taxon>Pentapetalae</taxon>
        <taxon>asterids</taxon>
        <taxon>lamiids</taxon>
        <taxon>Lamiales</taxon>
        <taxon>Oleaceae</taxon>
        <taxon>Oleeae</taxon>
        <taxon>Fraxinus</taxon>
    </lineage>
</organism>
<proteinExistence type="predicted"/>
<name>A0AAD2E3F4_9LAMI</name>
<feature type="region of interest" description="Disordered" evidence="1">
    <location>
        <begin position="87"/>
        <end position="106"/>
    </location>
</feature>
<accession>A0AAD2E3F4</accession>
<feature type="compositionally biased region" description="Low complexity" evidence="1">
    <location>
        <begin position="72"/>
        <end position="82"/>
    </location>
</feature>
<feature type="region of interest" description="Disordered" evidence="1">
    <location>
        <begin position="1"/>
        <end position="82"/>
    </location>
</feature>
<dbReference type="AlphaFoldDB" id="A0AAD2E3F4"/>
<gene>
    <name evidence="2" type="ORF">FPE_LOCUS20826</name>
</gene>
<dbReference type="EMBL" id="OU503047">
    <property type="protein sequence ID" value="CAI9773396.1"/>
    <property type="molecule type" value="Genomic_DNA"/>
</dbReference>
<evidence type="ECO:0000256" key="1">
    <source>
        <dbReference type="SAM" id="MobiDB-lite"/>
    </source>
</evidence>
<sequence>MRSGGRKSAGSGGVFKRGANCNFPAGGEPAEKGGGDHVRWRRRKRGEGDEGSDGGDENWTSSGGGGSGVVGEGTWVEGGNVAEEVAVEVADGSGGTVEEGGESGPR</sequence>
<reference evidence="2" key="1">
    <citation type="submission" date="2023-05" db="EMBL/GenBank/DDBJ databases">
        <authorList>
            <person name="Huff M."/>
        </authorList>
    </citation>
    <scope>NUCLEOTIDE SEQUENCE</scope>
</reference>
<feature type="compositionally biased region" description="Gly residues" evidence="1">
    <location>
        <begin position="62"/>
        <end position="71"/>
    </location>
</feature>
<feature type="compositionally biased region" description="Basic and acidic residues" evidence="1">
    <location>
        <begin position="29"/>
        <end position="38"/>
    </location>
</feature>
<protein>
    <submittedName>
        <fullName evidence="2">Uncharacterized protein</fullName>
    </submittedName>
</protein>
<evidence type="ECO:0000313" key="3">
    <source>
        <dbReference type="Proteomes" id="UP000834106"/>
    </source>
</evidence>
<keyword evidence="3" id="KW-1185">Reference proteome</keyword>
<evidence type="ECO:0000313" key="2">
    <source>
        <dbReference type="EMBL" id="CAI9773396.1"/>
    </source>
</evidence>